<organism evidence="2 3">
    <name type="scientific">Phytophthora oleae</name>
    <dbReference type="NCBI Taxonomy" id="2107226"/>
    <lineage>
        <taxon>Eukaryota</taxon>
        <taxon>Sar</taxon>
        <taxon>Stramenopiles</taxon>
        <taxon>Oomycota</taxon>
        <taxon>Peronosporomycetes</taxon>
        <taxon>Peronosporales</taxon>
        <taxon>Peronosporaceae</taxon>
        <taxon>Phytophthora</taxon>
    </lineage>
</organism>
<feature type="signal peptide" evidence="1">
    <location>
        <begin position="1"/>
        <end position="22"/>
    </location>
</feature>
<evidence type="ECO:0000256" key="1">
    <source>
        <dbReference type="SAM" id="SignalP"/>
    </source>
</evidence>
<name>A0ABD3G3T4_9STRA</name>
<gene>
    <name evidence="2" type="ORF">V7S43_001787</name>
</gene>
<evidence type="ECO:0000313" key="2">
    <source>
        <dbReference type="EMBL" id="KAL3672489.1"/>
    </source>
</evidence>
<comment type="caution">
    <text evidence="2">The sequence shown here is derived from an EMBL/GenBank/DDBJ whole genome shotgun (WGS) entry which is preliminary data.</text>
</comment>
<evidence type="ECO:0000313" key="3">
    <source>
        <dbReference type="Proteomes" id="UP001632037"/>
    </source>
</evidence>
<dbReference type="Proteomes" id="UP001632037">
    <property type="component" value="Unassembled WGS sequence"/>
</dbReference>
<reference evidence="2 3" key="1">
    <citation type="submission" date="2024-09" db="EMBL/GenBank/DDBJ databases">
        <title>Genome sequencing and assembly of Phytophthora oleae, isolate VK10A, causative agent of rot of olive drupes.</title>
        <authorList>
            <person name="Conti Taguali S."/>
            <person name="Riolo M."/>
            <person name="La Spada F."/>
            <person name="Cacciola S.O."/>
            <person name="Dionisio G."/>
        </authorList>
    </citation>
    <scope>NUCLEOTIDE SEQUENCE [LARGE SCALE GENOMIC DNA]</scope>
    <source>
        <strain evidence="2 3">VK10A</strain>
    </source>
</reference>
<dbReference type="EMBL" id="JBIMZQ010000003">
    <property type="protein sequence ID" value="KAL3672489.1"/>
    <property type="molecule type" value="Genomic_DNA"/>
</dbReference>
<dbReference type="AlphaFoldDB" id="A0ABD3G3T4"/>
<sequence length="156" mass="16563">MVSATIALKLAIVQALITAAIADTDPAALIPVVEITSVDSSSSSSDSYTFDPADWSPSTLQPSVVVDFNKTVDTDVCFDSNSTRVLVHGIDKTFCVHERPICDAGNHKGVCPQTQQDLPNGSYCSALPSNESAYGCVERLNTTSAPTACHHRSFKT</sequence>
<keyword evidence="3" id="KW-1185">Reference proteome</keyword>
<keyword evidence="1" id="KW-0732">Signal</keyword>
<feature type="chain" id="PRO_5044897077" evidence="1">
    <location>
        <begin position="23"/>
        <end position="156"/>
    </location>
</feature>
<proteinExistence type="predicted"/>
<accession>A0ABD3G3T4</accession>
<protein>
    <submittedName>
        <fullName evidence="2">Uncharacterized protein</fullName>
    </submittedName>
</protein>